<feature type="signal peptide" evidence="8">
    <location>
        <begin position="1"/>
        <end position="25"/>
    </location>
</feature>
<evidence type="ECO:0000256" key="5">
    <source>
        <dbReference type="ARBA" id="ARBA00023136"/>
    </source>
</evidence>
<keyword evidence="10" id="KW-1185">Reference proteome</keyword>
<evidence type="ECO:0000313" key="10">
    <source>
        <dbReference type="Proteomes" id="UP000504617"/>
    </source>
</evidence>
<dbReference type="KEGG" id="tsr:106539619"/>
<evidence type="ECO:0000259" key="9">
    <source>
        <dbReference type="Pfam" id="PF15298"/>
    </source>
</evidence>
<evidence type="ECO:0000256" key="6">
    <source>
        <dbReference type="SAM" id="MobiDB-lite"/>
    </source>
</evidence>
<protein>
    <submittedName>
        <fullName evidence="11">Adherens junction-associated protein 1</fullName>
    </submittedName>
</protein>
<dbReference type="PANTHER" id="PTHR32422:SF0">
    <property type="entry name" value="ADHERENS JUNCTION-ASSOCIATED PROTEIN 1"/>
    <property type="match status" value="1"/>
</dbReference>
<keyword evidence="3 8" id="KW-0732">Signal</keyword>
<feature type="chain" id="PRO_5027005304" evidence="8">
    <location>
        <begin position="26"/>
        <end position="292"/>
    </location>
</feature>
<evidence type="ECO:0000256" key="2">
    <source>
        <dbReference type="ARBA" id="ARBA00022692"/>
    </source>
</evidence>
<dbReference type="GO" id="GO:0005912">
    <property type="term" value="C:adherens junction"/>
    <property type="evidence" value="ECO:0007669"/>
    <property type="project" value="TreeGrafter"/>
</dbReference>
<feature type="region of interest" description="Disordered" evidence="6">
    <location>
        <begin position="202"/>
        <end position="241"/>
    </location>
</feature>
<dbReference type="GO" id="GO:0008013">
    <property type="term" value="F:beta-catenin binding"/>
    <property type="evidence" value="ECO:0007669"/>
    <property type="project" value="TreeGrafter"/>
</dbReference>
<gene>
    <name evidence="11" type="primary">AJAP1</name>
</gene>
<dbReference type="GeneID" id="106539619"/>
<reference evidence="11" key="1">
    <citation type="submission" date="2025-08" db="UniProtKB">
        <authorList>
            <consortium name="RefSeq"/>
        </authorList>
    </citation>
    <scope>IDENTIFICATION</scope>
</reference>
<dbReference type="GO" id="GO:0009898">
    <property type="term" value="C:cytoplasmic side of plasma membrane"/>
    <property type="evidence" value="ECO:0007669"/>
    <property type="project" value="TreeGrafter"/>
</dbReference>
<feature type="non-terminal residue" evidence="11">
    <location>
        <position position="292"/>
    </location>
</feature>
<dbReference type="GO" id="GO:0044291">
    <property type="term" value="C:cell-cell contact zone"/>
    <property type="evidence" value="ECO:0007669"/>
    <property type="project" value="TreeGrafter"/>
</dbReference>
<evidence type="ECO:0000256" key="1">
    <source>
        <dbReference type="ARBA" id="ARBA00004479"/>
    </source>
</evidence>
<dbReference type="Pfam" id="PF15298">
    <property type="entry name" value="AJAP1_PANP_C"/>
    <property type="match status" value="1"/>
</dbReference>
<keyword evidence="5 7" id="KW-0472">Membrane</keyword>
<evidence type="ECO:0000256" key="4">
    <source>
        <dbReference type="ARBA" id="ARBA00022989"/>
    </source>
</evidence>
<organism evidence="10 11">
    <name type="scientific">Thamnophis sirtalis</name>
    <dbReference type="NCBI Taxonomy" id="35019"/>
    <lineage>
        <taxon>Eukaryota</taxon>
        <taxon>Metazoa</taxon>
        <taxon>Chordata</taxon>
        <taxon>Craniata</taxon>
        <taxon>Vertebrata</taxon>
        <taxon>Euteleostomi</taxon>
        <taxon>Lepidosauria</taxon>
        <taxon>Squamata</taxon>
        <taxon>Bifurcata</taxon>
        <taxon>Unidentata</taxon>
        <taxon>Episquamata</taxon>
        <taxon>Toxicofera</taxon>
        <taxon>Serpentes</taxon>
        <taxon>Colubroidea</taxon>
        <taxon>Colubridae</taxon>
        <taxon>Natricinae</taxon>
        <taxon>Thamnophis</taxon>
    </lineage>
</organism>
<feature type="non-terminal residue" evidence="11">
    <location>
        <position position="1"/>
    </location>
</feature>
<keyword evidence="2 7" id="KW-0812">Transmembrane</keyword>
<dbReference type="InterPro" id="IPR039239">
    <property type="entry name" value="AJAP1"/>
</dbReference>
<dbReference type="PANTHER" id="PTHR32422">
    <property type="entry name" value="ADHERENS JUNCTION-ASSOCIATED PROTEIN 1"/>
    <property type="match status" value="1"/>
</dbReference>
<feature type="transmembrane region" description="Helical" evidence="7">
    <location>
        <begin position="246"/>
        <end position="270"/>
    </location>
</feature>
<evidence type="ECO:0000313" key="11">
    <source>
        <dbReference type="RefSeq" id="XP_013909919.1"/>
    </source>
</evidence>
<name>A0A6I9X3Q2_9SAUR</name>
<dbReference type="RefSeq" id="XP_013909919.1">
    <property type="nucleotide sequence ID" value="XM_014054444.1"/>
</dbReference>
<comment type="subcellular location">
    <subcellularLocation>
        <location evidence="1">Membrane</location>
        <topology evidence="1">Single-pass type I membrane protein</topology>
    </subcellularLocation>
</comment>
<evidence type="ECO:0000256" key="8">
    <source>
        <dbReference type="SAM" id="SignalP"/>
    </source>
</evidence>
<sequence length="292" mass="32269">SASPVPSHAWILIAMFRLAMEVSSCASLGRDHRHHFLQRPARWHGFPHHLLWSFRYGPPARRLGPPTSLDYLELSDGQRPDLSHLKRLHNVADLWWESRRTPPLARVKSNPTLTDRRTISQAYLKRRKRYLRANSKPTMETEVIVWGSSSPLEALETSTIPGIYNGPATSVFERVTSSMTTTTTISTTTTASTTVQFKGLGQGFGAPKNHPVSTLLPPATSGGSRKKAEAPPPPPPKMSGDTTGLALHQIITITVSLIMVIAALITTLVLKNCCAQRGNARRNGHQRKIKQQ</sequence>
<dbReference type="AlphaFoldDB" id="A0A6I9X3Q2"/>
<dbReference type="OrthoDB" id="9949932at2759"/>
<dbReference type="Proteomes" id="UP000504617">
    <property type="component" value="Unplaced"/>
</dbReference>
<accession>A0A6I9X3Q2</accession>
<keyword evidence="4 7" id="KW-1133">Transmembrane helix</keyword>
<dbReference type="CTD" id="55966"/>
<feature type="domain" description="AJAP1/PANP C-terminal" evidence="9">
    <location>
        <begin position="144"/>
        <end position="292"/>
    </location>
</feature>
<evidence type="ECO:0000256" key="7">
    <source>
        <dbReference type="SAM" id="Phobius"/>
    </source>
</evidence>
<dbReference type="InterPro" id="IPR029198">
    <property type="entry name" value="AJAP1_PANP_C"/>
</dbReference>
<evidence type="ECO:0000256" key="3">
    <source>
        <dbReference type="ARBA" id="ARBA00022729"/>
    </source>
</evidence>
<proteinExistence type="predicted"/>